<gene>
    <name evidence="1" type="ORF">BE17_23770</name>
</gene>
<dbReference type="EMBL" id="JEMB01002968">
    <property type="protein sequence ID" value="KYF76882.1"/>
    <property type="molecule type" value="Genomic_DNA"/>
</dbReference>
<reference evidence="1 2" key="1">
    <citation type="submission" date="2014-02" db="EMBL/GenBank/DDBJ databases">
        <title>The small core and large imbalanced accessory genome model reveals a collaborative survival strategy of Sorangium cellulosum strains in nature.</title>
        <authorList>
            <person name="Han K."/>
            <person name="Peng R."/>
            <person name="Blom J."/>
            <person name="Li Y.-Z."/>
        </authorList>
    </citation>
    <scope>NUCLEOTIDE SEQUENCE [LARGE SCALE GENOMIC DNA]</scope>
    <source>
        <strain evidence="1 2">So0011-07</strain>
    </source>
</reference>
<protein>
    <submittedName>
        <fullName evidence="1">Uncharacterized protein</fullName>
    </submittedName>
</protein>
<dbReference type="AlphaFoldDB" id="A0A150R9H7"/>
<evidence type="ECO:0000313" key="2">
    <source>
        <dbReference type="Proteomes" id="UP000075635"/>
    </source>
</evidence>
<sequence length="121" mass="13607">MSNTGISYEEYVTGLRAEAVRIFEAVGASDPEEVPKLHTNFGDRVISESGAIILTSTRVEGWFSVTVDGRRVPVAVFQTFMTRSPMNTIVLGVDRKDYASDRDFLQRVREVLRNEARRVPV</sequence>
<dbReference type="Proteomes" id="UP000075635">
    <property type="component" value="Unassembled WGS sequence"/>
</dbReference>
<comment type="caution">
    <text evidence="1">The sequence shown here is derived from an EMBL/GenBank/DDBJ whole genome shotgun (WGS) entry which is preliminary data.</text>
</comment>
<name>A0A150R9H7_SORCE</name>
<accession>A0A150R9H7</accession>
<evidence type="ECO:0000313" key="1">
    <source>
        <dbReference type="EMBL" id="KYF76882.1"/>
    </source>
</evidence>
<organism evidence="1 2">
    <name type="scientific">Sorangium cellulosum</name>
    <name type="common">Polyangium cellulosum</name>
    <dbReference type="NCBI Taxonomy" id="56"/>
    <lineage>
        <taxon>Bacteria</taxon>
        <taxon>Pseudomonadati</taxon>
        <taxon>Myxococcota</taxon>
        <taxon>Polyangia</taxon>
        <taxon>Polyangiales</taxon>
        <taxon>Polyangiaceae</taxon>
        <taxon>Sorangium</taxon>
    </lineage>
</organism>
<proteinExistence type="predicted"/>